<evidence type="ECO:0000313" key="3">
    <source>
        <dbReference type="EMBL" id="MEL5987730.1"/>
    </source>
</evidence>
<evidence type="ECO:0000313" key="4">
    <source>
        <dbReference type="Proteomes" id="UP001398420"/>
    </source>
</evidence>
<accession>A0ABU9LKT9</accession>
<feature type="short sequence motif" description="Histidine triad motif" evidence="1">
    <location>
        <begin position="92"/>
        <end position="96"/>
    </location>
</feature>
<dbReference type="PANTHER" id="PTHR46648:SF1">
    <property type="entry name" value="ADENOSINE 5'-MONOPHOSPHORAMIDASE HNT1"/>
    <property type="match status" value="1"/>
</dbReference>
<dbReference type="InterPro" id="IPR001310">
    <property type="entry name" value="Histidine_triad_HIT"/>
</dbReference>
<dbReference type="RefSeq" id="WP_342302731.1">
    <property type="nucleotide sequence ID" value="NZ_JBCEWA010000003.1"/>
</dbReference>
<organism evidence="3 4">
    <name type="scientific">Kurthia gibsonii</name>
    <dbReference type="NCBI Taxonomy" id="33946"/>
    <lineage>
        <taxon>Bacteria</taxon>
        <taxon>Bacillati</taxon>
        <taxon>Bacillota</taxon>
        <taxon>Bacilli</taxon>
        <taxon>Bacillales</taxon>
        <taxon>Caryophanaceae</taxon>
        <taxon>Kurthia</taxon>
    </lineage>
</organism>
<dbReference type="GO" id="GO:0032259">
    <property type="term" value="P:methylation"/>
    <property type="evidence" value="ECO:0007669"/>
    <property type="project" value="UniProtKB-KW"/>
</dbReference>
<dbReference type="EC" id="2.1.1.-" evidence="3"/>
<gene>
    <name evidence="3" type="ORF">AAF454_04810</name>
</gene>
<keyword evidence="3" id="KW-0489">Methyltransferase</keyword>
<protein>
    <submittedName>
        <fullName evidence="3">HIT family protein</fullName>
        <ecNumber evidence="3">2.1.1.-</ecNumber>
    </submittedName>
</protein>
<sequence>MKCIFCNEILEEQVLLESKNYKVVFDIDPIQFGHLLIISKNHVMDIRDITPSQFIELIELEKSIINVFEKYFSVTGISVIQNNGTIMDEGTHFHVHLIPRYTEDNFWGNQNVKQQKIPLQELQSKLKSITD</sequence>
<dbReference type="Gene3D" id="3.30.428.10">
    <property type="entry name" value="HIT-like"/>
    <property type="match status" value="1"/>
</dbReference>
<feature type="domain" description="HIT" evidence="2">
    <location>
        <begin position="1"/>
        <end position="107"/>
    </location>
</feature>
<dbReference type="InterPro" id="IPR011146">
    <property type="entry name" value="HIT-like"/>
</dbReference>
<dbReference type="SUPFAM" id="SSF54197">
    <property type="entry name" value="HIT-like"/>
    <property type="match status" value="1"/>
</dbReference>
<proteinExistence type="predicted"/>
<dbReference type="Proteomes" id="UP001398420">
    <property type="component" value="Unassembled WGS sequence"/>
</dbReference>
<dbReference type="GO" id="GO:0008168">
    <property type="term" value="F:methyltransferase activity"/>
    <property type="evidence" value="ECO:0007669"/>
    <property type="project" value="UniProtKB-KW"/>
</dbReference>
<comment type="caution">
    <text evidence="3">The sequence shown here is derived from an EMBL/GenBank/DDBJ whole genome shotgun (WGS) entry which is preliminary data.</text>
</comment>
<keyword evidence="4" id="KW-1185">Reference proteome</keyword>
<reference evidence="3 4" key="1">
    <citation type="submission" date="2024-04" db="EMBL/GenBank/DDBJ databases">
        <authorList>
            <person name="Wu Y.S."/>
            <person name="Zhang L."/>
        </authorList>
    </citation>
    <scope>NUCLEOTIDE SEQUENCE [LARGE SCALE GENOMIC DNA]</scope>
    <source>
        <strain evidence="3 4">KG-01</strain>
    </source>
</reference>
<dbReference type="Pfam" id="PF01230">
    <property type="entry name" value="HIT"/>
    <property type="match status" value="1"/>
</dbReference>
<dbReference type="PROSITE" id="PS51084">
    <property type="entry name" value="HIT_2"/>
    <property type="match status" value="1"/>
</dbReference>
<name>A0ABU9LKT9_9BACL</name>
<dbReference type="EMBL" id="JBCEWA010000003">
    <property type="protein sequence ID" value="MEL5987730.1"/>
    <property type="molecule type" value="Genomic_DNA"/>
</dbReference>
<evidence type="ECO:0000259" key="2">
    <source>
        <dbReference type="PROSITE" id="PS51084"/>
    </source>
</evidence>
<dbReference type="PANTHER" id="PTHR46648">
    <property type="entry name" value="HIT FAMILY PROTEIN 1"/>
    <property type="match status" value="1"/>
</dbReference>
<keyword evidence="3" id="KW-0808">Transferase</keyword>
<evidence type="ECO:0000256" key="1">
    <source>
        <dbReference type="PROSITE-ProRule" id="PRU00464"/>
    </source>
</evidence>
<dbReference type="InterPro" id="IPR036265">
    <property type="entry name" value="HIT-like_sf"/>
</dbReference>